<sequence length="220" mass="24947">MAPLKFYYFPASPPCRGALLAIRYLKLDVEMISLNLREKEQLKPEFLKVNPTHSVPTLDDNGFVLWESRAISQYLVATRAPGSSLYPDDPKKRAIVDARLYLDAYVQATARLIFYCIHTLGEKTIAHDKKLRLYQLLDSMETIMEGQKYVAGDEISLADLAFLASFSTLLYAGANVEKYKNIQAWYKRCENVPGYQENDQAARAYGDFLKGLLGITGTWD</sequence>
<dbReference type="SUPFAM" id="SSF47616">
    <property type="entry name" value="GST C-terminal domain-like"/>
    <property type="match status" value="1"/>
</dbReference>
<organism evidence="7 8">
    <name type="scientific">Phlebotomus papatasi</name>
    <name type="common">Sandfly</name>
    <dbReference type="NCBI Taxonomy" id="29031"/>
    <lineage>
        <taxon>Eukaryota</taxon>
        <taxon>Metazoa</taxon>
        <taxon>Ecdysozoa</taxon>
        <taxon>Arthropoda</taxon>
        <taxon>Hexapoda</taxon>
        <taxon>Insecta</taxon>
        <taxon>Pterygota</taxon>
        <taxon>Neoptera</taxon>
        <taxon>Endopterygota</taxon>
        <taxon>Diptera</taxon>
        <taxon>Nematocera</taxon>
        <taxon>Psychodoidea</taxon>
        <taxon>Psychodidae</taxon>
        <taxon>Phlebotomus</taxon>
        <taxon>Phlebotomus</taxon>
    </lineage>
</organism>
<dbReference type="Gene3D" id="1.20.1050.10">
    <property type="match status" value="1"/>
</dbReference>
<dbReference type="VEuPathDB" id="VectorBase:PPAPM1_001633"/>
<dbReference type="InterPro" id="IPR036249">
    <property type="entry name" value="Thioredoxin-like_sf"/>
</dbReference>
<evidence type="ECO:0000256" key="3">
    <source>
        <dbReference type="ARBA" id="ARBA00012452"/>
    </source>
</evidence>
<dbReference type="CDD" id="cd03045">
    <property type="entry name" value="GST_N_Delta_Epsilon"/>
    <property type="match status" value="1"/>
</dbReference>
<dbReference type="InterPro" id="IPR010987">
    <property type="entry name" value="Glutathione-S-Trfase_C-like"/>
</dbReference>
<proteinExistence type="inferred from homology"/>
<dbReference type="InterPro" id="IPR036282">
    <property type="entry name" value="Glutathione-S-Trfase_C_sf"/>
</dbReference>
<dbReference type="SFLD" id="SFLDG00358">
    <property type="entry name" value="Main_(cytGST)"/>
    <property type="match status" value="1"/>
</dbReference>
<dbReference type="PROSITE" id="PS50405">
    <property type="entry name" value="GST_CTER"/>
    <property type="match status" value="1"/>
</dbReference>
<evidence type="ECO:0000256" key="2">
    <source>
        <dbReference type="ARBA" id="ARBA00011738"/>
    </source>
</evidence>
<reference evidence="7" key="1">
    <citation type="submission" date="2022-08" db="UniProtKB">
        <authorList>
            <consortium name="EnsemblMetazoa"/>
        </authorList>
    </citation>
    <scope>IDENTIFICATION</scope>
    <source>
        <strain evidence="7">Israel</strain>
    </source>
</reference>
<dbReference type="EC" id="2.5.1.18" evidence="3"/>
<dbReference type="GO" id="GO:0004364">
    <property type="term" value="F:glutathione transferase activity"/>
    <property type="evidence" value="ECO:0007669"/>
    <property type="project" value="UniProtKB-EC"/>
</dbReference>
<dbReference type="InterPro" id="IPR004045">
    <property type="entry name" value="Glutathione_S-Trfase_N"/>
</dbReference>
<dbReference type="PANTHER" id="PTHR43969:SF9">
    <property type="entry name" value="GLUTATHIONE S TRANSFERASE D10, ISOFORM A-RELATED"/>
    <property type="match status" value="1"/>
</dbReference>
<evidence type="ECO:0000313" key="7">
    <source>
        <dbReference type="EnsemblMetazoa" id="PPAI010872-PA"/>
    </source>
</evidence>
<evidence type="ECO:0000256" key="5">
    <source>
        <dbReference type="ARBA" id="ARBA00041523"/>
    </source>
</evidence>
<dbReference type="Pfam" id="PF02798">
    <property type="entry name" value="GST_N"/>
    <property type="match status" value="1"/>
</dbReference>
<dbReference type="Proteomes" id="UP000092462">
    <property type="component" value="Unassembled WGS sequence"/>
</dbReference>
<dbReference type="EnsemblMetazoa" id="PPAI010872-RA">
    <property type="protein sequence ID" value="PPAI010872-PA"/>
    <property type="gene ID" value="PPAI010872"/>
</dbReference>
<evidence type="ECO:0000313" key="8">
    <source>
        <dbReference type="Proteomes" id="UP000092462"/>
    </source>
</evidence>
<dbReference type="Pfam" id="PF00043">
    <property type="entry name" value="GST_C"/>
    <property type="match status" value="1"/>
</dbReference>
<dbReference type="SFLD" id="SFLDS00019">
    <property type="entry name" value="Glutathione_Transferase_(cytos"/>
    <property type="match status" value="1"/>
</dbReference>
<dbReference type="PANTHER" id="PTHR43969">
    <property type="entry name" value="GLUTATHIONE S TRANSFERASE D10, ISOFORM A-RELATED"/>
    <property type="match status" value="1"/>
</dbReference>
<dbReference type="FunFam" id="1.20.1050.10:FF:000007">
    <property type="entry name" value="Glutathione S-transferase 1-1"/>
    <property type="match status" value="1"/>
</dbReference>
<comment type="similarity">
    <text evidence="1">Belongs to the GST superfamily. Theta family.</text>
</comment>
<dbReference type="CDD" id="cd03177">
    <property type="entry name" value="GST_C_Delta_Epsilon"/>
    <property type="match status" value="1"/>
</dbReference>
<accession>A0A1B0EZE6</accession>
<dbReference type="SUPFAM" id="SSF52833">
    <property type="entry name" value="Thioredoxin-like"/>
    <property type="match status" value="1"/>
</dbReference>
<dbReference type="GO" id="GO:0006749">
    <property type="term" value="P:glutathione metabolic process"/>
    <property type="evidence" value="ECO:0007669"/>
    <property type="project" value="TreeGrafter"/>
</dbReference>
<dbReference type="SFLD" id="SFLDG01153">
    <property type="entry name" value="Main.4:_Theta-like"/>
    <property type="match status" value="1"/>
</dbReference>
<dbReference type="PROSITE" id="PS50404">
    <property type="entry name" value="GST_NTER"/>
    <property type="match status" value="1"/>
</dbReference>
<name>A0A1B0EZE6_PHLPP</name>
<dbReference type="AlphaFoldDB" id="A0A1B0EZE6"/>
<keyword evidence="4" id="KW-0808">Transferase</keyword>
<evidence type="ECO:0000256" key="6">
    <source>
        <dbReference type="ARBA" id="ARBA00047960"/>
    </source>
</evidence>
<dbReference type="Gene3D" id="3.40.30.10">
    <property type="entry name" value="Glutaredoxin"/>
    <property type="match status" value="1"/>
</dbReference>
<keyword evidence="8" id="KW-1185">Reference proteome</keyword>
<comment type="catalytic activity">
    <reaction evidence="6">
        <text>RX + glutathione = an S-substituted glutathione + a halide anion + H(+)</text>
        <dbReference type="Rhea" id="RHEA:16437"/>
        <dbReference type="ChEBI" id="CHEBI:15378"/>
        <dbReference type="ChEBI" id="CHEBI:16042"/>
        <dbReference type="ChEBI" id="CHEBI:17792"/>
        <dbReference type="ChEBI" id="CHEBI:57925"/>
        <dbReference type="ChEBI" id="CHEBI:90779"/>
        <dbReference type="EC" id="2.5.1.18"/>
    </reaction>
</comment>
<comment type="subunit">
    <text evidence="2">Homodimer.</text>
</comment>
<evidence type="ECO:0000256" key="4">
    <source>
        <dbReference type="ARBA" id="ARBA00022679"/>
    </source>
</evidence>
<dbReference type="InterPro" id="IPR040079">
    <property type="entry name" value="Glutathione_S-Trfase"/>
</dbReference>
<dbReference type="InterPro" id="IPR004046">
    <property type="entry name" value="GST_C"/>
</dbReference>
<dbReference type="EMBL" id="AJVK01001841">
    <property type="status" value="NOT_ANNOTATED_CDS"/>
    <property type="molecule type" value="Genomic_DNA"/>
</dbReference>
<dbReference type="FunFam" id="3.40.30.10:FF:000034">
    <property type="entry name" value="glutathione S-transferase 1"/>
    <property type="match status" value="1"/>
</dbReference>
<evidence type="ECO:0000256" key="1">
    <source>
        <dbReference type="ARBA" id="ARBA00009899"/>
    </source>
</evidence>
<dbReference type="VEuPathDB" id="VectorBase:PPAI010872"/>
<protein>
    <recommendedName>
        <fullName evidence="3">glutathione transferase</fullName>
        <ecNumber evidence="3">2.5.1.18</ecNumber>
    </recommendedName>
    <alternativeName>
        <fullName evidence="5">GST class-theta</fullName>
    </alternativeName>
</protein>